<dbReference type="RefSeq" id="XP_025466901.1">
    <property type="nucleotide sequence ID" value="XM_025611918.1"/>
</dbReference>
<dbReference type="SUPFAM" id="SSF57701">
    <property type="entry name" value="Zn2/Cys6 DNA-binding domain"/>
    <property type="match status" value="1"/>
</dbReference>
<comment type="caution">
    <text evidence="7">The sequence shown here is derived from an EMBL/GenBank/DDBJ whole genome shotgun (WGS) entry which is preliminary data.</text>
</comment>
<evidence type="ECO:0000256" key="2">
    <source>
        <dbReference type="ARBA" id="ARBA00023125"/>
    </source>
</evidence>
<accession>A0A317WHC6</accession>
<evidence type="ECO:0000256" key="4">
    <source>
        <dbReference type="ARBA" id="ARBA00023242"/>
    </source>
</evidence>
<dbReference type="PANTHER" id="PTHR47784">
    <property type="entry name" value="STEROL UPTAKE CONTROL PROTEIN 2"/>
    <property type="match status" value="1"/>
</dbReference>
<dbReference type="OrthoDB" id="5350673at2759"/>
<keyword evidence="2" id="KW-0238">DNA-binding</keyword>
<feature type="region of interest" description="Disordered" evidence="5">
    <location>
        <begin position="126"/>
        <end position="149"/>
    </location>
</feature>
<feature type="compositionally biased region" description="Low complexity" evidence="5">
    <location>
        <begin position="133"/>
        <end position="147"/>
    </location>
</feature>
<protein>
    <recommendedName>
        <fullName evidence="6">Zn(2)-C6 fungal-type domain-containing protein</fullName>
    </recommendedName>
</protein>
<evidence type="ECO:0000313" key="7">
    <source>
        <dbReference type="EMBL" id="PWY85884.1"/>
    </source>
</evidence>
<dbReference type="InterPro" id="IPR021858">
    <property type="entry name" value="Fun_TF"/>
</dbReference>
<dbReference type="STRING" id="1450535.A0A317WHC6"/>
<evidence type="ECO:0000256" key="5">
    <source>
        <dbReference type="SAM" id="MobiDB-lite"/>
    </source>
</evidence>
<dbReference type="InterPro" id="IPR053157">
    <property type="entry name" value="Sterol_Uptake_Regulator"/>
</dbReference>
<dbReference type="GO" id="GO:0003677">
    <property type="term" value="F:DNA binding"/>
    <property type="evidence" value="ECO:0007669"/>
    <property type="project" value="UniProtKB-KW"/>
</dbReference>
<sequence>MCLSPADGWLYLAAAETRASGSTGSIVWTRRSYQPSASFSSSLSVSLSVSLSFPLSWSYISHPAAFGCLHISLSSLHQSIMPPRRAHTKSRNGCDQCKSRRVKCDEACPCANCVKRNLACTFERRPPKPGPSPLSQSDQSPDSPGLSLRTDNAISSLQPHVADASAFVREWGAQDPELMHHYCIYTSRTMSDRQAIRDVWQIEVPKIAYSYEFLMHGILSLSALHLAYTRPERYSHYLDTSNFHMALGLQTFRIILQTPTKENCRALFCFSSLVMVWTCGAPTDLGDSRPLESVIRLFNLCRGILTLKPFMSHIESGSLAPLFLRDFRFDPSPPRDHAQLVLFPGIDDQIQGIRQLVASEPLSEQTRLVYQQAIECLEKSFRKIQTCEKPAQCGMIFFWPISVRDEFVGFLVDKSPIGLVLLAQYCAQLYLFRGYWFVEDRAQELLSGVAAALPSRLSPWLDWPRQFCSSDSAALLYPWRSPDANVAFCADCLAYVRDVDAMFRENGMVGANQQFFRYALDKSCRGQLLISGHCPQYRRRFLEKPDMSQLDQPFKACRGIRACK</sequence>
<keyword evidence="4" id="KW-0539">Nucleus</keyword>
<dbReference type="GO" id="GO:0001228">
    <property type="term" value="F:DNA-binding transcription activator activity, RNA polymerase II-specific"/>
    <property type="evidence" value="ECO:0007669"/>
    <property type="project" value="TreeGrafter"/>
</dbReference>
<dbReference type="AlphaFoldDB" id="A0A317WHC6"/>
<evidence type="ECO:0000256" key="3">
    <source>
        <dbReference type="ARBA" id="ARBA00023163"/>
    </source>
</evidence>
<dbReference type="InterPro" id="IPR001138">
    <property type="entry name" value="Zn2Cys6_DnaBD"/>
</dbReference>
<proteinExistence type="predicted"/>
<feature type="domain" description="Zn(2)-C6 fungal-type" evidence="6">
    <location>
        <begin position="93"/>
        <end position="122"/>
    </location>
</feature>
<evidence type="ECO:0000313" key="8">
    <source>
        <dbReference type="Proteomes" id="UP000246702"/>
    </source>
</evidence>
<dbReference type="Proteomes" id="UP000246702">
    <property type="component" value="Unassembled WGS sequence"/>
</dbReference>
<dbReference type="Pfam" id="PF11951">
    <property type="entry name" value="Fungal_trans_2"/>
    <property type="match status" value="1"/>
</dbReference>
<evidence type="ECO:0000259" key="6">
    <source>
        <dbReference type="PROSITE" id="PS50048"/>
    </source>
</evidence>
<dbReference type="GO" id="GO:0008270">
    <property type="term" value="F:zinc ion binding"/>
    <property type="evidence" value="ECO:0007669"/>
    <property type="project" value="InterPro"/>
</dbReference>
<dbReference type="EMBL" id="MSFK01000016">
    <property type="protein sequence ID" value="PWY85884.1"/>
    <property type="molecule type" value="Genomic_DNA"/>
</dbReference>
<dbReference type="GeneID" id="37114061"/>
<name>A0A317WHC6_9EURO</name>
<keyword evidence="3" id="KW-0804">Transcription</keyword>
<organism evidence="7 8">
    <name type="scientific">Aspergillus sclerotioniger CBS 115572</name>
    <dbReference type="NCBI Taxonomy" id="1450535"/>
    <lineage>
        <taxon>Eukaryota</taxon>
        <taxon>Fungi</taxon>
        <taxon>Dikarya</taxon>
        <taxon>Ascomycota</taxon>
        <taxon>Pezizomycotina</taxon>
        <taxon>Eurotiomycetes</taxon>
        <taxon>Eurotiomycetidae</taxon>
        <taxon>Eurotiales</taxon>
        <taxon>Aspergillaceae</taxon>
        <taxon>Aspergillus</taxon>
        <taxon>Aspergillus subgen. Circumdati</taxon>
    </lineage>
</organism>
<dbReference type="InterPro" id="IPR036864">
    <property type="entry name" value="Zn2-C6_fun-type_DNA-bd_sf"/>
</dbReference>
<dbReference type="PROSITE" id="PS00463">
    <property type="entry name" value="ZN2_CY6_FUNGAL_1"/>
    <property type="match status" value="1"/>
</dbReference>
<dbReference type="CDD" id="cd00067">
    <property type="entry name" value="GAL4"/>
    <property type="match status" value="1"/>
</dbReference>
<gene>
    <name evidence="7" type="ORF">BO94DRAFT_536020</name>
</gene>
<dbReference type="SMART" id="SM00066">
    <property type="entry name" value="GAL4"/>
    <property type="match status" value="1"/>
</dbReference>
<keyword evidence="8" id="KW-1185">Reference proteome</keyword>
<reference evidence="7 8" key="1">
    <citation type="submission" date="2016-12" db="EMBL/GenBank/DDBJ databases">
        <title>The genomes of Aspergillus section Nigri reveals drivers in fungal speciation.</title>
        <authorList>
            <consortium name="DOE Joint Genome Institute"/>
            <person name="Vesth T.C."/>
            <person name="Nybo J."/>
            <person name="Theobald S."/>
            <person name="Brandl J."/>
            <person name="Frisvad J.C."/>
            <person name="Nielsen K.F."/>
            <person name="Lyhne E.K."/>
            <person name="Kogle M.E."/>
            <person name="Kuo A."/>
            <person name="Riley R."/>
            <person name="Clum A."/>
            <person name="Nolan M."/>
            <person name="Lipzen A."/>
            <person name="Salamov A."/>
            <person name="Henrissat B."/>
            <person name="Wiebenga A."/>
            <person name="De Vries R.P."/>
            <person name="Grigoriev I.V."/>
            <person name="Mortensen U.H."/>
            <person name="Andersen M.R."/>
            <person name="Baker S.E."/>
        </authorList>
    </citation>
    <scope>NUCLEOTIDE SEQUENCE [LARGE SCALE GENOMIC DNA]</scope>
    <source>
        <strain evidence="7 8">CBS 115572</strain>
    </source>
</reference>
<dbReference type="PANTHER" id="PTHR47784:SF5">
    <property type="entry name" value="STEROL UPTAKE CONTROL PROTEIN 2"/>
    <property type="match status" value="1"/>
</dbReference>
<dbReference type="Pfam" id="PF00172">
    <property type="entry name" value="Zn_clus"/>
    <property type="match status" value="1"/>
</dbReference>
<evidence type="ECO:0000256" key="1">
    <source>
        <dbReference type="ARBA" id="ARBA00023015"/>
    </source>
</evidence>
<dbReference type="PROSITE" id="PS50048">
    <property type="entry name" value="ZN2_CY6_FUNGAL_2"/>
    <property type="match status" value="1"/>
</dbReference>
<dbReference type="Gene3D" id="4.10.240.10">
    <property type="entry name" value="Zn(2)-C6 fungal-type DNA-binding domain"/>
    <property type="match status" value="1"/>
</dbReference>
<keyword evidence="1" id="KW-0805">Transcription regulation</keyword>